<accession>A0ABQ5PV06</accession>
<feature type="signal peptide" evidence="1">
    <location>
        <begin position="1"/>
        <end position="20"/>
    </location>
</feature>
<protein>
    <submittedName>
        <fullName evidence="2">Uncharacterized protein</fullName>
    </submittedName>
</protein>
<dbReference type="Proteomes" id="UP001165044">
    <property type="component" value="Unassembled WGS sequence"/>
</dbReference>
<evidence type="ECO:0000256" key="1">
    <source>
        <dbReference type="SAM" id="SignalP"/>
    </source>
</evidence>
<reference evidence="2" key="1">
    <citation type="journal article" date="2023" name="Antonie Van Leeuwenhoek">
        <title>Mesoterricola silvestris gen. nov., sp. nov., Mesoterricola sediminis sp. nov., Geothrix oryzae sp. nov., Geothrix edaphica sp. nov., Geothrix rubra sp. nov., and Geothrix limicola sp. nov., six novel members of Acidobacteriota isolated from soils.</title>
        <authorList>
            <person name="Itoh H."/>
            <person name="Sugisawa Y."/>
            <person name="Mise K."/>
            <person name="Xu Z."/>
            <person name="Kuniyasu M."/>
            <person name="Ushijima N."/>
            <person name="Kawano K."/>
            <person name="Kobayashi E."/>
            <person name="Shiratori Y."/>
            <person name="Masuda Y."/>
            <person name="Senoo K."/>
        </authorList>
    </citation>
    <scope>NUCLEOTIDE SEQUENCE</scope>
    <source>
        <strain evidence="2">Red802</strain>
    </source>
</reference>
<feature type="chain" id="PRO_5045122587" evidence="1">
    <location>
        <begin position="21"/>
        <end position="159"/>
    </location>
</feature>
<gene>
    <name evidence="2" type="ORF">GETHED_02940</name>
</gene>
<comment type="caution">
    <text evidence="2">The sequence shown here is derived from an EMBL/GenBank/DDBJ whole genome shotgun (WGS) entry which is preliminary data.</text>
</comment>
<name>A0ABQ5PV06_9BACT</name>
<proteinExistence type="predicted"/>
<evidence type="ECO:0000313" key="3">
    <source>
        <dbReference type="Proteomes" id="UP001165044"/>
    </source>
</evidence>
<evidence type="ECO:0000313" key="2">
    <source>
        <dbReference type="EMBL" id="GLH65930.1"/>
    </source>
</evidence>
<dbReference type="RefSeq" id="WP_285606021.1">
    <property type="nucleotide sequence ID" value="NZ_BSDC01000001.1"/>
</dbReference>
<keyword evidence="1" id="KW-0732">Signal</keyword>
<keyword evidence="3" id="KW-1185">Reference proteome</keyword>
<organism evidence="2 3">
    <name type="scientific">Geothrix edaphica</name>
    <dbReference type="NCBI Taxonomy" id="2927976"/>
    <lineage>
        <taxon>Bacteria</taxon>
        <taxon>Pseudomonadati</taxon>
        <taxon>Acidobacteriota</taxon>
        <taxon>Holophagae</taxon>
        <taxon>Holophagales</taxon>
        <taxon>Holophagaceae</taxon>
        <taxon>Geothrix</taxon>
    </lineage>
</organism>
<sequence>MLRSLCTWIALLGLGGAALAAHGSPDTDRAPVHRNAAAQDSKQLPFSLPKAFERERGVSWDGRIGWKTPERAWLFAAALESSLEGLLRPDSPYRLSVTVMRAEPGARTFVVEFAIQDASGESLELLQEEGSGPREGSADDVYPAVAGQIVTTFKKSVLQ</sequence>
<dbReference type="EMBL" id="BSDC01000001">
    <property type="protein sequence ID" value="GLH65930.1"/>
    <property type="molecule type" value="Genomic_DNA"/>
</dbReference>